<name>B1ZT88_OPITP</name>
<gene>
    <name evidence="1" type="ordered locus">Oter_3263</name>
</gene>
<dbReference type="RefSeq" id="WP_012376071.1">
    <property type="nucleotide sequence ID" value="NC_010571.1"/>
</dbReference>
<evidence type="ECO:0000313" key="2">
    <source>
        <dbReference type="Proteomes" id="UP000007013"/>
    </source>
</evidence>
<protein>
    <submittedName>
        <fullName evidence="1">Uncharacterized protein</fullName>
    </submittedName>
</protein>
<dbReference type="KEGG" id="ote:Oter_3263"/>
<dbReference type="HOGENOM" id="CLU_335818_0_0_0"/>
<accession>B1ZT88</accession>
<dbReference type="OrthoDB" id="201782at2"/>
<dbReference type="Gene3D" id="2.60.40.10">
    <property type="entry name" value="Immunoglobulins"/>
    <property type="match status" value="1"/>
</dbReference>
<evidence type="ECO:0000313" key="1">
    <source>
        <dbReference type="EMBL" id="ACB76542.1"/>
    </source>
</evidence>
<dbReference type="InterPro" id="IPR013783">
    <property type="entry name" value="Ig-like_fold"/>
</dbReference>
<reference evidence="1 2" key="1">
    <citation type="journal article" date="2011" name="J. Bacteriol.">
        <title>Genome sequence of the verrucomicrobium Opitutus terrae PB90-1, an abundant inhabitant of rice paddy soil ecosystems.</title>
        <authorList>
            <person name="van Passel M.W."/>
            <person name="Kant R."/>
            <person name="Palva A."/>
            <person name="Copeland A."/>
            <person name="Lucas S."/>
            <person name="Lapidus A."/>
            <person name="Glavina del Rio T."/>
            <person name="Pitluck S."/>
            <person name="Goltsman E."/>
            <person name="Clum A."/>
            <person name="Sun H."/>
            <person name="Schmutz J."/>
            <person name="Larimer F.W."/>
            <person name="Land M.L."/>
            <person name="Hauser L."/>
            <person name="Kyrpides N."/>
            <person name="Mikhailova N."/>
            <person name="Richardson P.P."/>
            <person name="Janssen P.H."/>
            <person name="de Vos W.M."/>
            <person name="Smidt H."/>
        </authorList>
    </citation>
    <scope>NUCLEOTIDE SEQUENCE [LARGE SCALE GENOMIC DNA]</scope>
    <source>
        <strain evidence="2">DSM 11246 / JCM 15787 / PB90-1</strain>
    </source>
</reference>
<sequence length="849" mass="91571">MMFPNFLIFCGVALRPSGGRRGVSRRLLACAGLLALVAATGTAAERSPTHATFAGPPADYAELIGRSDEVIRRTLSVEERAGVRRDGDLVRVPVFFGPGECRSLEELVIVPAGGGASVVMQADDVRRAADGGISRAHLWFPVELAPGATQAFQLEHRTTAAPAADEPMPVEAGPEGLRVRTATGEVEFTAEGGLQAIRSGAAQWRFEDAGAFPRVRVAGSASKGKPAEVFSLDQSASRREVTWASGPLFAKVHVRIEASEGVALELEYRIPRDGRELVLSVAVFPGAGSGALRENRLLRGKLVGGTAVVREIPAGIRSALRAEHGYTITALTRSSGESLLAVPLVIGGSNGRWTMQDGDVTLEGMRGLKRETENEKRTLTAYWTEVRLVPTTAGTDGELWGAYVAHAQPLVAVVDEPGATVAELHGALREVVREMKPVGWRQEAARALVLEGPEAATRILKHRPVAREANAEKLAASARNAAAKLTGNGARKLREDEKGRAYGPLDPYHITYTQSAAALLAALTDVPDVSRVNLAMASAVREIGGRADAQGYPYIDCFARTLNMQMGPTLFGLTAGARAGHVALVRFYRDLATAPPVLGVFGRGQRPYTGASAKNGDQTDFLYQSICDFWLRTSELLTGENLGLHPLAYGRYTDCIDVMADRYHGVAARPKAQEPLVRANFYRGQTHTHRWLGWSCAPYLRLLQNPAQPNEPGLTEAIYYTRAQRGRWKNWPDLTHYVLADLLVREPRLWTARVEVPAAVDGITVRHDGSTATVTWTPTRGAAGYRVYRAERAGGPYRWLNSPHVENPVPPTPAPPFIDPSAPSGASYVVVAEDVHGRPGAWPERSTAP</sequence>
<keyword evidence="2" id="KW-1185">Reference proteome</keyword>
<organism evidence="1 2">
    <name type="scientific">Opitutus terrae (strain DSM 11246 / JCM 15787 / PB90-1)</name>
    <dbReference type="NCBI Taxonomy" id="452637"/>
    <lineage>
        <taxon>Bacteria</taxon>
        <taxon>Pseudomonadati</taxon>
        <taxon>Verrucomicrobiota</taxon>
        <taxon>Opitutia</taxon>
        <taxon>Opitutales</taxon>
        <taxon>Opitutaceae</taxon>
        <taxon>Opitutus</taxon>
    </lineage>
</organism>
<proteinExistence type="predicted"/>
<dbReference type="AlphaFoldDB" id="B1ZT88"/>
<dbReference type="Proteomes" id="UP000007013">
    <property type="component" value="Chromosome"/>
</dbReference>
<dbReference type="EMBL" id="CP001032">
    <property type="protein sequence ID" value="ACB76542.1"/>
    <property type="molecule type" value="Genomic_DNA"/>
</dbReference>